<protein>
    <recommendedName>
        <fullName evidence="4">Aminotransferase-like plant mobile domain-containing protein</fullName>
    </recommendedName>
</protein>
<keyword evidence="3" id="KW-1185">Reference proteome</keyword>
<name>A0AAV6IR18_9ERIC</name>
<proteinExistence type="predicted"/>
<dbReference type="PANTHER" id="PTHR46033">
    <property type="entry name" value="PROTEIN MAIN-LIKE 2"/>
    <property type="match status" value="1"/>
</dbReference>
<dbReference type="EMBL" id="JACTNZ010000010">
    <property type="protein sequence ID" value="KAG5528979.1"/>
    <property type="molecule type" value="Genomic_DNA"/>
</dbReference>
<dbReference type="InterPro" id="IPR044824">
    <property type="entry name" value="MAIN-like"/>
</dbReference>
<gene>
    <name evidence="2" type="ORF">RHGRI_029591</name>
</gene>
<evidence type="ECO:0008006" key="4">
    <source>
        <dbReference type="Google" id="ProtNLM"/>
    </source>
</evidence>
<evidence type="ECO:0000313" key="3">
    <source>
        <dbReference type="Proteomes" id="UP000823749"/>
    </source>
</evidence>
<dbReference type="PANTHER" id="PTHR46033:SF8">
    <property type="entry name" value="PROTEIN MAINTENANCE OF MERISTEMS-LIKE"/>
    <property type="match status" value="1"/>
</dbReference>
<sequence>MRAVVVVVRRLWRWWAAVKKEENRRSSEDWGPLCEQLLGIVLVPGVDRKGGKVMMTWLREHFKGHLVAGYTEEDVRQQARGYILQLIGGVLMSDHSGSQVHLAYLTLLKDLTIVRSWGNACLSNIYHYYMPRLSKWWDDHFHSPDLATHVVGYYRNYFDMQRPNEVVWRPYNEELIASPSSKLQPLHGKDWKAGQKDYRQDHRVELEMWNNRLDHIVPAEEVDPYEYAYPANDPYVTWYEMIMIQYISRLGGGVDKVTIEDIDLDELRSIGEEGVGVMEYLEKWLRKRPPMAPNQPQVEGVNVVEQVDLLHEPAIEVKIFVAQEPVDPFIHNDAIPDTVDTGITSALQNADGGSVSSSFTAHLGSVPSYPFTPMFQSTSPLPIHTKMPFDSQDWFDSPLQNVGVLDTTFLGRPVFKRKQTLDGDDGGSSDAPQLGDDLVGMGGHPTVEGDAEVHAEVNVQGEQGEGDGVMTEAHVIEQEVKEEQDDTPPFVPRRSQRQPHLAACGTGSHKLLHYVKHRKDM</sequence>
<accession>A0AAV6IR18</accession>
<dbReference type="GO" id="GO:0010073">
    <property type="term" value="P:meristem maintenance"/>
    <property type="evidence" value="ECO:0007669"/>
    <property type="project" value="InterPro"/>
</dbReference>
<evidence type="ECO:0000256" key="1">
    <source>
        <dbReference type="SAM" id="MobiDB-lite"/>
    </source>
</evidence>
<feature type="region of interest" description="Disordered" evidence="1">
    <location>
        <begin position="418"/>
        <end position="444"/>
    </location>
</feature>
<comment type="caution">
    <text evidence="2">The sequence shown here is derived from an EMBL/GenBank/DDBJ whole genome shotgun (WGS) entry which is preliminary data.</text>
</comment>
<reference evidence="2" key="1">
    <citation type="submission" date="2020-08" db="EMBL/GenBank/DDBJ databases">
        <title>Plant Genome Project.</title>
        <authorList>
            <person name="Zhang R.-G."/>
        </authorList>
    </citation>
    <scope>NUCLEOTIDE SEQUENCE</scope>
    <source>
        <strain evidence="2">WSP0</strain>
        <tissue evidence="2">Leaf</tissue>
    </source>
</reference>
<dbReference type="AlphaFoldDB" id="A0AAV6IR18"/>
<dbReference type="Proteomes" id="UP000823749">
    <property type="component" value="Chromosome 10"/>
</dbReference>
<evidence type="ECO:0000313" key="2">
    <source>
        <dbReference type="EMBL" id="KAG5528979.1"/>
    </source>
</evidence>
<organism evidence="2 3">
    <name type="scientific">Rhododendron griersonianum</name>
    <dbReference type="NCBI Taxonomy" id="479676"/>
    <lineage>
        <taxon>Eukaryota</taxon>
        <taxon>Viridiplantae</taxon>
        <taxon>Streptophyta</taxon>
        <taxon>Embryophyta</taxon>
        <taxon>Tracheophyta</taxon>
        <taxon>Spermatophyta</taxon>
        <taxon>Magnoliopsida</taxon>
        <taxon>eudicotyledons</taxon>
        <taxon>Gunneridae</taxon>
        <taxon>Pentapetalae</taxon>
        <taxon>asterids</taxon>
        <taxon>Ericales</taxon>
        <taxon>Ericaceae</taxon>
        <taxon>Ericoideae</taxon>
        <taxon>Rhodoreae</taxon>
        <taxon>Rhododendron</taxon>
    </lineage>
</organism>